<proteinExistence type="predicted"/>
<sequence>MNGDVQMTAVDMVTMFKGQCTCEPAYSGTDCSEGICPVLCNGRGEYLYGQCLCHAGWKGAECNIAWNECLIPDCSGHGMCAQGECLCESGYTGEYCNQEAVIATTLCANHSDCFDHAECILGVCECTEGWTGANCHQQTCISSCSPHGECMDSKCVCNQGWNGKFCRLDGCPQGCSGHGDCQLMNQLWKCVCQNGFQGDGCQVTMELVCNDGQDNDADQLIDCADPDCCATAKVCSGQAICQTLPEPSSVLTYTLPSLPFFDRYRSWLEPSGIQFEASFDSLEDQSRASVVRGMAITSKGLPIPNMKVTVENQPLTGYTFTRADGWFDMIVTGGCAIQLQFQRSGLSIPPTFVFVPINEIVITDDIIIWTGEEEQQEECTEDTRQPPEFSILPSIPRTGIKLVEPGILLNQQSIHDEIKLTPSSMSLKYYSHRSNRVGAYINLTLDEHEGLHRIQLIHIKLDIAGVRWSKITEPEPHLSIGFTWNKTNAYGRLVHGKVRAKVSVGYEYYICNEVAWSVQAVMLDGITWSTTSMGGWFFPIHHTYDPTTGILVMGDGTSIDYNARPATIHTIMGNGRPRTASCPQCDGKARNTRLLAPTAVVTGHDGSLFVGDAELILKIGPDGNSSVVIHLSYVPTYKYHLAVSTLENKLYLAEPQMRRIYELQIPLNGSNHTQVDILAGTGRPCLLVDADGCGDNGPASNARLYSPKGIAVDKDGKVYFIDGTIIRVVDTTGRIGSFLEYTWCHDALQTPRCGSQMPASKLSLQYPTELAISPLDSALYVVDDDIILRITLNGMASVFAGIPSGCFFSSMNMEPSSTLSRADQVPMESPAAISFSPGGDLFVAETDYSNVHRVRMISPDGYISTVVGGVTPCDCRLEDCICFSGDEGPVGNATIQSPIALTVSAQNELIFVDQGNLRIRKLVKEVPRLHRRRFVYEIPSPYKNEIFLFDQFGFHFKTKHILLDEVVYIFNYTEAHDSLIGIQDSSGFAISIQRSSTKDPLMLEIGKNGSLVTLGVNEDGYLTQVNNLPEVGNVLLQYENGLLTRKLEREYLQNAY</sequence>
<gene>
    <name evidence="6" type="ORF">BSL78_16386</name>
</gene>
<dbReference type="SUPFAM" id="SSF57196">
    <property type="entry name" value="EGF/Laminin"/>
    <property type="match status" value="1"/>
</dbReference>
<dbReference type="InterPro" id="IPR057627">
    <property type="entry name" value="FN-plug_TEN1-4"/>
</dbReference>
<dbReference type="Proteomes" id="UP000230750">
    <property type="component" value="Unassembled WGS sequence"/>
</dbReference>
<dbReference type="OrthoDB" id="442731at2759"/>
<evidence type="ECO:0000259" key="5">
    <source>
        <dbReference type="PROSITE" id="PS50026"/>
    </source>
</evidence>
<evidence type="ECO:0000313" key="6">
    <source>
        <dbReference type="EMBL" id="PIK46757.1"/>
    </source>
</evidence>
<dbReference type="GO" id="GO:0046982">
    <property type="term" value="F:protein heterodimerization activity"/>
    <property type="evidence" value="ECO:0007669"/>
    <property type="project" value="TreeGrafter"/>
</dbReference>
<keyword evidence="1 4" id="KW-0245">EGF-like domain</keyword>
<dbReference type="InterPro" id="IPR051216">
    <property type="entry name" value="Teneurin"/>
</dbReference>
<keyword evidence="7" id="KW-1185">Reference proteome</keyword>
<dbReference type="PROSITE" id="PS00022">
    <property type="entry name" value="EGF_1"/>
    <property type="match status" value="4"/>
</dbReference>
<comment type="caution">
    <text evidence="6">The sequence shown here is derived from an EMBL/GenBank/DDBJ whole genome shotgun (WGS) entry which is preliminary data.</text>
</comment>
<dbReference type="EMBL" id="MRZV01000622">
    <property type="protein sequence ID" value="PIK46757.1"/>
    <property type="molecule type" value="Genomic_DNA"/>
</dbReference>
<evidence type="ECO:0000256" key="4">
    <source>
        <dbReference type="PROSITE-ProRule" id="PRU00076"/>
    </source>
</evidence>
<dbReference type="FunFam" id="2.10.25.10:FF:000013">
    <property type="entry name" value="Teneurin transmembrane protein 4"/>
    <property type="match status" value="1"/>
</dbReference>
<feature type="non-terminal residue" evidence="6">
    <location>
        <position position="1056"/>
    </location>
</feature>
<evidence type="ECO:0000313" key="7">
    <source>
        <dbReference type="Proteomes" id="UP000230750"/>
    </source>
</evidence>
<keyword evidence="3 4" id="KW-1015">Disulfide bond</keyword>
<comment type="caution">
    <text evidence="4">Lacks conserved residue(s) required for the propagation of feature annotation.</text>
</comment>
<dbReference type="AlphaFoldDB" id="A0A2G8KFI0"/>
<dbReference type="InterPro" id="IPR056822">
    <property type="entry name" value="TEN_NHL"/>
</dbReference>
<reference evidence="6 7" key="1">
    <citation type="journal article" date="2017" name="PLoS Biol.">
        <title>The sea cucumber genome provides insights into morphological evolution and visceral regeneration.</title>
        <authorList>
            <person name="Zhang X."/>
            <person name="Sun L."/>
            <person name="Yuan J."/>
            <person name="Sun Y."/>
            <person name="Gao Y."/>
            <person name="Zhang L."/>
            <person name="Li S."/>
            <person name="Dai H."/>
            <person name="Hamel J.F."/>
            <person name="Liu C."/>
            <person name="Yu Y."/>
            <person name="Liu S."/>
            <person name="Lin W."/>
            <person name="Guo K."/>
            <person name="Jin S."/>
            <person name="Xu P."/>
            <person name="Storey K.B."/>
            <person name="Huan P."/>
            <person name="Zhang T."/>
            <person name="Zhou Y."/>
            <person name="Zhang J."/>
            <person name="Lin C."/>
            <person name="Li X."/>
            <person name="Xing L."/>
            <person name="Huo D."/>
            <person name="Sun M."/>
            <person name="Wang L."/>
            <person name="Mercier A."/>
            <person name="Li F."/>
            <person name="Yang H."/>
            <person name="Xiang J."/>
        </authorList>
    </citation>
    <scope>NUCLEOTIDE SEQUENCE [LARGE SCALE GENOMIC DNA]</scope>
    <source>
        <strain evidence="6">Shaxun</strain>
        <tissue evidence="6">Muscle</tissue>
    </source>
</reference>
<dbReference type="Gene3D" id="2.10.25.10">
    <property type="entry name" value="Laminin"/>
    <property type="match status" value="3"/>
</dbReference>
<dbReference type="Pfam" id="PF25020">
    <property type="entry name" value="TTR_TEN1-4"/>
    <property type="match status" value="1"/>
</dbReference>
<dbReference type="STRING" id="307972.A0A2G8KFI0"/>
<dbReference type="SMART" id="SM00181">
    <property type="entry name" value="EGF"/>
    <property type="match status" value="5"/>
</dbReference>
<dbReference type="PANTHER" id="PTHR11219">
    <property type="entry name" value="TENEURIN AND N-ACETYLGLUCOSAMINE-1-PHOSPHODIESTER ALPHA-N-ACETYLGLUCOSAMINIDASE"/>
    <property type="match status" value="1"/>
</dbReference>
<dbReference type="PANTHER" id="PTHR11219:SF69">
    <property type="entry name" value="TENEURIN-A"/>
    <property type="match status" value="1"/>
</dbReference>
<dbReference type="PROSITE" id="PS01186">
    <property type="entry name" value="EGF_2"/>
    <property type="match status" value="4"/>
</dbReference>
<dbReference type="SUPFAM" id="SSF101898">
    <property type="entry name" value="NHL repeat"/>
    <property type="match status" value="1"/>
</dbReference>
<evidence type="ECO:0000256" key="1">
    <source>
        <dbReference type="ARBA" id="ARBA00022536"/>
    </source>
</evidence>
<keyword evidence="2" id="KW-0677">Repeat</keyword>
<protein>
    <submittedName>
        <fullName evidence="6">Putative teneurin-3 isoform X2</fullName>
    </submittedName>
</protein>
<dbReference type="InterPro" id="IPR056823">
    <property type="entry name" value="TEN-like_YD-shell"/>
</dbReference>
<feature type="disulfide bond" evidence="4">
    <location>
        <begin position="171"/>
        <end position="181"/>
    </location>
</feature>
<dbReference type="Pfam" id="PF23106">
    <property type="entry name" value="EGF_Teneurin"/>
    <property type="match status" value="1"/>
</dbReference>
<dbReference type="GO" id="GO:0050839">
    <property type="term" value="F:cell adhesion molecule binding"/>
    <property type="evidence" value="ECO:0007669"/>
    <property type="project" value="TreeGrafter"/>
</dbReference>
<dbReference type="InterPro" id="IPR056820">
    <property type="entry name" value="TEN_TTR-like"/>
</dbReference>
<dbReference type="Pfam" id="PF25021">
    <property type="entry name" value="TEN_NHL"/>
    <property type="match status" value="1"/>
</dbReference>
<dbReference type="GO" id="GO:0048666">
    <property type="term" value="P:neuron development"/>
    <property type="evidence" value="ECO:0007669"/>
    <property type="project" value="TreeGrafter"/>
</dbReference>
<evidence type="ECO:0000256" key="3">
    <source>
        <dbReference type="ARBA" id="ARBA00023157"/>
    </source>
</evidence>
<feature type="domain" description="EGF-like" evidence="5">
    <location>
        <begin position="167"/>
        <end position="202"/>
    </location>
</feature>
<dbReference type="Pfam" id="PF25024">
    <property type="entry name" value="EGF_TEN"/>
    <property type="match status" value="1"/>
</dbReference>
<dbReference type="GO" id="GO:0043005">
    <property type="term" value="C:neuron projection"/>
    <property type="evidence" value="ECO:0007669"/>
    <property type="project" value="TreeGrafter"/>
</dbReference>
<evidence type="ECO:0000256" key="2">
    <source>
        <dbReference type="ARBA" id="ARBA00022737"/>
    </source>
</evidence>
<dbReference type="GO" id="GO:0007157">
    <property type="term" value="P:heterophilic cell-cell adhesion via plasma membrane cell adhesion molecules"/>
    <property type="evidence" value="ECO:0007669"/>
    <property type="project" value="TreeGrafter"/>
</dbReference>
<dbReference type="Pfam" id="PF24329">
    <property type="entry name" value="FN-plug_TEN1-4"/>
    <property type="match status" value="1"/>
</dbReference>
<name>A0A2G8KFI0_STIJA</name>
<dbReference type="Gene3D" id="2.120.10.30">
    <property type="entry name" value="TolB, C-terminal domain"/>
    <property type="match status" value="2"/>
</dbReference>
<dbReference type="InterPro" id="IPR000742">
    <property type="entry name" value="EGF"/>
</dbReference>
<organism evidence="6 7">
    <name type="scientific">Stichopus japonicus</name>
    <name type="common">Sea cucumber</name>
    <dbReference type="NCBI Taxonomy" id="307972"/>
    <lineage>
        <taxon>Eukaryota</taxon>
        <taxon>Metazoa</taxon>
        <taxon>Echinodermata</taxon>
        <taxon>Eleutherozoa</taxon>
        <taxon>Echinozoa</taxon>
        <taxon>Holothuroidea</taxon>
        <taxon>Aspidochirotacea</taxon>
        <taxon>Aspidochirotida</taxon>
        <taxon>Stichopodidae</taxon>
        <taxon>Apostichopus</taxon>
    </lineage>
</organism>
<dbReference type="Pfam" id="PF25023">
    <property type="entry name" value="TEN_YD-shell"/>
    <property type="match status" value="1"/>
</dbReference>
<feature type="disulfide bond" evidence="4">
    <location>
        <begin position="192"/>
        <end position="201"/>
    </location>
</feature>
<dbReference type="InterPro" id="IPR011042">
    <property type="entry name" value="6-blade_b-propeller_TolB-like"/>
</dbReference>
<accession>A0A2G8KFI0</accession>
<dbReference type="PROSITE" id="PS50026">
    <property type="entry name" value="EGF_3"/>
    <property type="match status" value="1"/>
</dbReference>
<dbReference type="GO" id="GO:0042803">
    <property type="term" value="F:protein homodimerization activity"/>
    <property type="evidence" value="ECO:0007669"/>
    <property type="project" value="TreeGrafter"/>
</dbReference>